<keyword evidence="11" id="KW-1185">Reference proteome</keyword>
<dbReference type="Proteomes" id="UP000627715">
    <property type="component" value="Unassembled WGS sequence"/>
</dbReference>
<evidence type="ECO:0000259" key="9">
    <source>
        <dbReference type="Pfam" id="PF12704"/>
    </source>
</evidence>
<feature type="transmembrane region" description="Helical" evidence="7">
    <location>
        <begin position="378"/>
        <end position="398"/>
    </location>
</feature>
<dbReference type="GO" id="GO:0044874">
    <property type="term" value="P:lipoprotein localization to outer membrane"/>
    <property type="evidence" value="ECO:0007669"/>
    <property type="project" value="TreeGrafter"/>
</dbReference>
<dbReference type="EMBL" id="BMIY01000005">
    <property type="protein sequence ID" value="GGG56317.1"/>
    <property type="molecule type" value="Genomic_DNA"/>
</dbReference>
<dbReference type="OrthoDB" id="9808461at2"/>
<comment type="subcellular location">
    <subcellularLocation>
        <location evidence="1">Cell membrane</location>
        <topology evidence="1">Multi-pass membrane protein</topology>
    </subcellularLocation>
</comment>
<dbReference type="InterPro" id="IPR051447">
    <property type="entry name" value="Lipoprotein-release_system"/>
</dbReference>
<name>A0A917LTE0_9GAMM</name>
<evidence type="ECO:0000256" key="2">
    <source>
        <dbReference type="ARBA" id="ARBA00005236"/>
    </source>
</evidence>
<gene>
    <name evidence="10" type="primary">lolC</name>
    <name evidence="10" type="ORF">GCM10011403_11820</name>
</gene>
<dbReference type="PANTHER" id="PTHR30489:SF0">
    <property type="entry name" value="LIPOPROTEIN-RELEASING SYSTEM TRANSMEMBRANE PROTEIN LOLE"/>
    <property type="match status" value="1"/>
</dbReference>
<proteinExistence type="inferred from homology"/>
<dbReference type="GO" id="GO:0098797">
    <property type="term" value="C:plasma membrane protein complex"/>
    <property type="evidence" value="ECO:0007669"/>
    <property type="project" value="TreeGrafter"/>
</dbReference>
<feature type="domain" description="MacB-like periplasmic core" evidence="9">
    <location>
        <begin position="27"/>
        <end position="237"/>
    </location>
</feature>
<comment type="caution">
    <text evidence="10">The sequence shown here is derived from an EMBL/GenBank/DDBJ whole genome shotgun (WGS) entry which is preliminary data.</text>
</comment>
<evidence type="ECO:0000256" key="3">
    <source>
        <dbReference type="ARBA" id="ARBA00022475"/>
    </source>
</evidence>
<keyword evidence="4 7" id="KW-0812">Transmembrane</keyword>
<evidence type="ECO:0000259" key="8">
    <source>
        <dbReference type="Pfam" id="PF02687"/>
    </source>
</evidence>
<evidence type="ECO:0000256" key="6">
    <source>
        <dbReference type="ARBA" id="ARBA00023136"/>
    </source>
</evidence>
<dbReference type="InterPro" id="IPR025857">
    <property type="entry name" value="MacB_PCD"/>
</dbReference>
<accession>A0A917LTE0</accession>
<reference evidence="10" key="1">
    <citation type="journal article" date="2014" name="Int. J. Syst. Evol. Microbiol.">
        <title>Complete genome sequence of Corynebacterium casei LMG S-19264T (=DSM 44701T), isolated from a smear-ripened cheese.</title>
        <authorList>
            <consortium name="US DOE Joint Genome Institute (JGI-PGF)"/>
            <person name="Walter F."/>
            <person name="Albersmeier A."/>
            <person name="Kalinowski J."/>
            <person name="Ruckert C."/>
        </authorList>
    </citation>
    <scope>NUCLEOTIDE SEQUENCE</scope>
    <source>
        <strain evidence="10">CGMCC 1.15425</strain>
    </source>
</reference>
<sequence length="412" mass="44783">MYRPLTLFVGLRFVRARKKSHLLSFVSVISMLGIALGVLALIAVLSVINASTSTMRDETLKAVPHASIHWPDNGLSWQEGSAGLENADGITAVAPFIEGESWLRFDGQGQFAAVRGVSALDEPDVQPEPNPHLNSLLERLAIQTDGIILGSRLASRLGIFNDEQLSVTPLSDLLAGQLNGARSFQVLGIADFGFYDSGSTALVNLDAARELYGEQQSPLQLRFRVDDVFSAEAISRRALSSLPPANYQLDSWEQSRRNLFDALRLEKIMTGFMLLMIVIIGAVNIVATLVMTVADKQADIAILRTMGASRRAIMSVFMVQGLAAGIMGTVLGVVGGVVLSQYLGDLTRWFEGWLNNLLAPGEVYMIAHLNAELNWSDVGVIALCSVLISLLATIYPAWRASRVQPADVLRYE</sequence>
<dbReference type="AlphaFoldDB" id="A0A917LTE0"/>
<keyword evidence="5 7" id="KW-1133">Transmembrane helix</keyword>
<dbReference type="RefSeq" id="WP_068812846.1">
    <property type="nucleotide sequence ID" value="NZ_BMIY01000005.1"/>
</dbReference>
<dbReference type="Pfam" id="PF12704">
    <property type="entry name" value="MacB_PCD"/>
    <property type="match status" value="1"/>
</dbReference>
<keyword evidence="3" id="KW-1003">Cell membrane</keyword>
<feature type="transmembrane region" description="Helical" evidence="7">
    <location>
        <begin position="272"/>
        <end position="294"/>
    </location>
</feature>
<evidence type="ECO:0000313" key="10">
    <source>
        <dbReference type="EMBL" id="GGG56317.1"/>
    </source>
</evidence>
<comment type="similarity">
    <text evidence="2">Belongs to the ABC-4 integral membrane protein family. LolC/E subfamily.</text>
</comment>
<dbReference type="PANTHER" id="PTHR30489">
    <property type="entry name" value="LIPOPROTEIN-RELEASING SYSTEM TRANSMEMBRANE PROTEIN LOLE"/>
    <property type="match status" value="1"/>
</dbReference>
<evidence type="ECO:0000256" key="5">
    <source>
        <dbReference type="ARBA" id="ARBA00022989"/>
    </source>
</evidence>
<protein>
    <submittedName>
        <fullName evidence="10">Multidrug ABC transporter substrate-binding protein</fullName>
    </submittedName>
</protein>
<keyword evidence="6 7" id="KW-0472">Membrane</keyword>
<dbReference type="Pfam" id="PF02687">
    <property type="entry name" value="FtsX"/>
    <property type="match status" value="1"/>
</dbReference>
<evidence type="ECO:0000256" key="7">
    <source>
        <dbReference type="SAM" id="Phobius"/>
    </source>
</evidence>
<dbReference type="InterPro" id="IPR003838">
    <property type="entry name" value="ABC3_permease_C"/>
</dbReference>
<evidence type="ECO:0000313" key="11">
    <source>
        <dbReference type="Proteomes" id="UP000627715"/>
    </source>
</evidence>
<feature type="domain" description="ABC3 transporter permease C-terminal" evidence="8">
    <location>
        <begin position="272"/>
        <end position="405"/>
    </location>
</feature>
<feature type="transmembrane region" description="Helical" evidence="7">
    <location>
        <begin position="315"/>
        <end position="339"/>
    </location>
</feature>
<evidence type="ECO:0000256" key="4">
    <source>
        <dbReference type="ARBA" id="ARBA00022692"/>
    </source>
</evidence>
<reference evidence="10" key="2">
    <citation type="submission" date="2020-09" db="EMBL/GenBank/DDBJ databases">
        <authorList>
            <person name="Sun Q."/>
            <person name="Zhou Y."/>
        </authorList>
    </citation>
    <scope>NUCLEOTIDE SEQUENCE</scope>
    <source>
        <strain evidence="10">CGMCC 1.15425</strain>
    </source>
</reference>
<feature type="transmembrane region" description="Helical" evidence="7">
    <location>
        <begin position="21"/>
        <end position="48"/>
    </location>
</feature>
<organism evidence="10 11">
    <name type="scientific">Pseudohongiella nitratireducens</name>
    <dbReference type="NCBI Taxonomy" id="1768907"/>
    <lineage>
        <taxon>Bacteria</taxon>
        <taxon>Pseudomonadati</taxon>
        <taxon>Pseudomonadota</taxon>
        <taxon>Gammaproteobacteria</taxon>
        <taxon>Pseudomonadales</taxon>
        <taxon>Pseudohongiellaceae</taxon>
        <taxon>Pseudohongiella</taxon>
    </lineage>
</organism>
<evidence type="ECO:0000256" key="1">
    <source>
        <dbReference type="ARBA" id="ARBA00004651"/>
    </source>
</evidence>